<evidence type="ECO:0000313" key="16">
    <source>
        <dbReference type="EMBL" id="KGN87616.1"/>
    </source>
</evidence>
<organism evidence="16 17">
    <name type="scientific">Porphyromonas gulae</name>
    <dbReference type="NCBI Taxonomy" id="111105"/>
    <lineage>
        <taxon>Bacteria</taxon>
        <taxon>Pseudomonadati</taxon>
        <taxon>Bacteroidota</taxon>
        <taxon>Bacteroidia</taxon>
        <taxon>Bacteroidales</taxon>
        <taxon>Porphyromonadaceae</taxon>
        <taxon>Porphyromonas</taxon>
    </lineage>
</organism>
<comment type="similarity">
    <text evidence="2 13">Belongs to the OXA1/ALB3/YidC family. Type 1 subfamily.</text>
</comment>
<dbReference type="RefSeq" id="WP_018965466.1">
    <property type="nucleotide sequence ID" value="NZ_JQJE01000015.1"/>
</dbReference>
<keyword evidence="4 13" id="KW-0813">Transport</keyword>
<evidence type="ECO:0000256" key="2">
    <source>
        <dbReference type="ARBA" id="ARBA00010527"/>
    </source>
</evidence>
<dbReference type="GO" id="GO:0051205">
    <property type="term" value="P:protein insertion into membrane"/>
    <property type="evidence" value="ECO:0007669"/>
    <property type="project" value="TreeGrafter"/>
</dbReference>
<dbReference type="PANTHER" id="PTHR12428:SF65">
    <property type="entry name" value="CYTOCHROME C OXIDASE ASSEMBLY PROTEIN COX18, MITOCHONDRIAL"/>
    <property type="match status" value="1"/>
</dbReference>
<evidence type="ECO:0000256" key="4">
    <source>
        <dbReference type="ARBA" id="ARBA00022448"/>
    </source>
</evidence>
<dbReference type="InterPro" id="IPR028055">
    <property type="entry name" value="YidC/Oxa/ALB_C"/>
</dbReference>
<feature type="domain" description="Membrane insertase YidC/Oxa/ALB C-terminal" evidence="14">
    <location>
        <begin position="376"/>
        <end position="577"/>
    </location>
</feature>
<feature type="transmembrane region" description="Helical" evidence="13">
    <location>
        <begin position="541"/>
        <end position="558"/>
    </location>
</feature>
<dbReference type="InterPro" id="IPR047196">
    <property type="entry name" value="YidC_ALB_C"/>
</dbReference>
<dbReference type="NCBIfam" id="TIGR03592">
    <property type="entry name" value="yidC_oxa1_cterm"/>
    <property type="match status" value="1"/>
</dbReference>
<evidence type="ECO:0000256" key="3">
    <source>
        <dbReference type="ARBA" id="ARBA00015325"/>
    </source>
</evidence>
<dbReference type="NCBIfam" id="TIGR03593">
    <property type="entry name" value="yidC_nterm"/>
    <property type="match status" value="1"/>
</dbReference>
<dbReference type="PANTHER" id="PTHR12428">
    <property type="entry name" value="OXA1"/>
    <property type="match status" value="1"/>
</dbReference>
<dbReference type="InterPro" id="IPR028053">
    <property type="entry name" value="Membr_insert_YidC_N"/>
</dbReference>
<protein>
    <recommendedName>
        <fullName evidence="3 13">Membrane protein insertase YidC</fullName>
    </recommendedName>
    <alternativeName>
        <fullName evidence="12 13">Foldase YidC</fullName>
    </alternativeName>
    <alternativeName>
        <fullName evidence="11 13">Membrane integrase YidC</fullName>
    </alternativeName>
    <alternativeName>
        <fullName evidence="13">Membrane protein YidC</fullName>
    </alternativeName>
</protein>
<dbReference type="Proteomes" id="UP000030146">
    <property type="component" value="Unassembled WGS sequence"/>
</dbReference>
<dbReference type="EMBL" id="JRAK01000084">
    <property type="protein sequence ID" value="KGN87616.1"/>
    <property type="molecule type" value="Genomic_DNA"/>
</dbReference>
<dbReference type="InterPro" id="IPR001708">
    <property type="entry name" value="YidC/ALB3/OXA1/COX18"/>
</dbReference>
<dbReference type="Gene3D" id="2.70.98.90">
    <property type="match status" value="1"/>
</dbReference>
<dbReference type="GO" id="GO:0005886">
    <property type="term" value="C:plasma membrane"/>
    <property type="evidence" value="ECO:0007669"/>
    <property type="project" value="UniProtKB-SubCell"/>
</dbReference>
<evidence type="ECO:0000256" key="9">
    <source>
        <dbReference type="ARBA" id="ARBA00023136"/>
    </source>
</evidence>
<dbReference type="NCBIfam" id="NF002356">
    <property type="entry name" value="PRK01318.2-3"/>
    <property type="match status" value="1"/>
</dbReference>
<dbReference type="CDD" id="cd19961">
    <property type="entry name" value="EcYidC-like_peri"/>
    <property type="match status" value="1"/>
</dbReference>
<evidence type="ECO:0000313" key="17">
    <source>
        <dbReference type="Proteomes" id="UP000030146"/>
    </source>
</evidence>
<accession>A0A0A2F9C1</accession>
<dbReference type="AlphaFoldDB" id="A0A0A2F9C1"/>
<dbReference type="InterPro" id="IPR019998">
    <property type="entry name" value="Membr_insert_YidC"/>
</dbReference>
<feature type="transmembrane region" description="Helical" evidence="13">
    <location>
        <begin position="564"/>
        <end position="583"/>
    </location>
</feature>
<proteinExistence type="inferred from homology"/>
<sequence length="627" mass="72026">MDKNTVIGLVLIGLVIFGFSWLNRPDPQEIEAQRKAAIEAARQDSIAKAEAELLAAQTKEATPDSIKQAAGYNQYGLLAPATAGAEEQVELANGKIALKLSTKGGTIREVLLRDYKTHDGKPLYLFREGESDFNLPLRTVDNRLVDTRDLYFSPISRTDSSVVMRLAVDSASYLDLAYVLLPDDYRLRMTVSGQNLQSLFPANMTMQDIEWSQRIRRQEKSWKFENQYTSIYYKYSGDEVDRLSDSKQEDKKTLEEPLHWVSFKDKFFASVLVSDGYFENNKLAQKTAAAESDYLKDCTMSATFPLDVRPGTKAGFTFFFGPLKYNMLRAYDKGVKAEDNLDLDHLVYLGASIFRWINRYMIIPASTFLQQYFSNWGLIILLLTLGIKLLISPLAYKGYLSSAKMRLLRPQVQEINAKYPGKDQESMMKRQTATMNLYRAAGAGPMSGCLPMLLQFPFLIAMYMYFPTTIDIRQQSFLWAEDLSSYDAIFSWTADIPLLSQFYGNHVSLFCLLMSISNILYIRYTMNQSDTGQEGMAMLKWMPYITTVMFLFFFNQNASGLCYYYFLSSIITVIQYMSSRFIINEEKLMAKLEANKTKPRKKSKWMARLEEAQRQQEAMRRQQQKRK</sequence>
<evidence type="ECO:0000256" key="7">
    <source>
        <dbReference type="ARBA" id="ARBA00022927"/>
    </source>
</evidence>
<keyword evidence="7 13" id="KW-0653">Protein transport</keyword>
<reference evidence="16 17" key="1">
    <citation type="submission" date="2014-08" db="EMBL/GenBank/DDBJ databases">
        <title>Porphyromonas gulae strain:COT-052_OH3439 Genome sequencing.</title>
        <authorList>
            <person name="Wallis C."/>
            <person name="Deusch O."/>
            <person name="O'Flynn C."/>
            <person name="Davis I."/>
            <person name="Jospin G."/>
            <person name="Darling A.E."/>
            <person name="Coil D.A."/>
            <person name="Alexiev A."/>
            <person name="Horsfall A."/>
            <person name="Kirkwood N."/>
            <person name="Harris S."/>
            <person name="Eisen J.A."/>
        </authorList>
    </citation>
    <scope>NUCLEOTIDE SEQUENCE [LARGE SCALE GENOMIC DNA]</scope>
    <source>
        <strain evidence="17">COT-052 OH3439</strain>
    </source>
</reference>
<comment type="subunit">
    <text evidence="13">Interacts with the Sec translocase complex via SecD. Specifically interacts with transmembrane segments of nascent integral membrane proteins during membrane integration.</text>
</comment>
<evidence type="ECO:0000256" key="5">
    <source>
        <dbReference type="ARBA" id="ARBA00022475"/>
    </source>
</evidence>
<dbReference type="Pfam" id="PF14849">
    <property type="entry name" value="YidC_periplas"/>
    <property type="match status" value="1"/>
</dbReference>
<keyword evidence="9 13" id="KW-0472">Membrane</keyword>
<dbReference type="InterPro" id="IPR038221">
    <property type="entry name" value="YidC_periplasmic_sf"/>
</dbReference>
<keyword evidence="8 13" id="KW-1133">Transmembrane helix</keyword>
<dbReference type="HAMAP" id="MF_01810">
    <property type="entry name" value="YidC_type1"/>
    <property type="match status" value="1"/>
</dbReference>
<evidence type="ECO:0000256" key="10">
    <source>
        <dbReference type="ARBA" id="ARBA00023186"/>
    </source>
</evidence>
<dbReference type="CDD" id="cd20070">
    <property type="entry name" value="5TM_YidC_Alb3"/>
    <property type="match status" value="1"/>
</dbReference>
<keyword evidence="5 13" id="KW-1003">Cell membrane</keyword>
<evidence type="ECO:0000256" key="11">
    <source>
        <dbReference type="ARBA" id="ARBA00033245"/>
    </source>
</evidence>
<feature type="domain" description="Membrane insertase YidC N-terminal" evidence="15">
    <location>
        <begin position="89"/>
        <end position="362"/>
    </location>
</feature>
<dbReference type="PRINTS" id="PR00701">
    <property type="entry name" value="60KDINNERMP"/>
</dbReference>
<name>A0A0A2F9C1_9PORP</name>
<evidence type="ECO:0000256" key="8">
    <source>
        <dbReference type="ARBA" id="ARBA00022989"/>
    </source>
</evidence>
<feature type="transmembrane region" description="Helical" evidence="13">
    <location>
        <begin position="437"/>
        <end position="466"/>
    </location>
</feature>
<evidence type="ECO:0000256" key="1">
    <source>
        <dbReference type="ARBA" id="ARBA00004429"/>
    </source>
</evidence>
<feature type="transmembrane region" description="Helical" evidence="13">
    <location>
        <begin position="376"/>
        <end position="396"/>
    </location>
</feature>
<dbReference type="GO" id="GO:0032977">
    <property type="term" value="F:membrane insertase activity"/>
    <property type="evidence" value="ECO:0007669"/>
    <property type="project" value="InterPro"/>
</dbReference>
<keyword evidence="6 13" id="KW-0812">Transmembrane</keyword>
<comment type="subcellular location">
    <subcellularLocation>
        <location evidence="1">Cell inner membrane</location>
        <topology evidence="1">Multi-pass membrane protein</topology>
    </subcellularLocation>
    <subcellularLocation>
        <location evidence="13">Cell membrane</location>
        <topology evidence="13">Multi-pass membrane protein</topology>
    </subcellularLocation>
</comment>
<dbReference type="Pfam" id="PF02096">
    <property type="entry name" value="60KD_IMP"/>
    <property type="match status" value="1"/>
</dbReference>
<dbReference type="GO" id="GO:0015031">
    <property type="term" value="P:protein transport"/>
    <property type="evidence" value="ECO:0007669"/>
    <property type="project" value="UniProtKB-KW"/>
</dbReference>
<comment type="caution">
    <text evidence="16">The sequence shown here is derived from an EMBL/GenBank/DDBJ whole genome shotgun (WGS) entry which is preliminary data.</text>
</comment>
<keyword evidence="17" id="KW-1185">Reference proteome</keyword>
<evidence type="ECO:0000256" key="6">
    <source>
        <dbReference type="ARBA" id="ARBA00022692"/>
    </source>
</evidence>
<feature type="transmembrane region" description="Helical" evidence="13">
    <location>
        <begin position="502"/>
        <end position="521"/>
    </location>
</feature>
<keyword evidence="10 13" id="KW-0143">Chaperone</keyword>
<evidence type="ECO:0000259" key="15">
    <source>
        <dbReference type="Pfam" id="PF14849"/>
    </source>
</evidence>
<evidence type="ECO:0000256" key="13">
    <source>
        <dbReference type="HAMAP-Rule" id="MF_01810"/>
    </source>
</evidence>
<evidence type="ECO:0000256" key="12">
    <source>
        <dbReference type="ARBA" id="ARBA00033342"/>
    </source>
</evidence>
<gene>
    <name evidence="13" type="primary">yidC</name>
    <name evidence="16" type="ORF">HR15_06260</name>
</gene>
<evidence type="ECO:0000259" key="14">
    <source>
        <dbReference type="Pfam" id="PF02096"/>
    </source>
</evidence>
<comment type="function">
    <text evidence="13">Required for the insertion and/or proper folding and/or complex formation of integral membrane proteins into the membrane. Involved in integration of membrane proteins that insert both dependently and independently of the Sec translocase complex, as well as at least some lipoproteins. Aids folding of multispanning membrane proteins.</text>
</comment>